<evidence type="ECO:0000256" key="9">
    <source>
        <dbReference type="SAM" id="MobiDB-lite"/>
    </source>
</evidence>
<reference evidence="12" key="1">
    <citation type="submission" date="2022-03" db="EMBL/GenBank/DDBJ databases">
        <authorList>
            <person name="Lindestad O."/>
        </authorList>
    </citation>
    <scope>NUCLEOTIDE SEQUENCE</scope>
</reference>
<keyword evidence="4 7" id="KW-0863">Zinc-finger</keyword>
<dbReference type="SUPFAM" id="SSF57716">
    <property type="entry name" value="Glucocorticoid receptor-like (DNA-binding domain)"/>
    <property type="match status" value="1"/>
</dbReference>
<dbReference type="EMBL" id="CAKXAJ010025840">
    <property type="protein sequence ID" value="CAH2244682.1"/>
    <property type="molecule type" value="Genomic_DNA"/>
</dbReference>
<dbReference type="PROSITE" id="PS51915">
    <property type="entry name" value="ZAD"/>
    <property type="match status" value="1"/>
</dbReference>
<feature type="binding site" evidence="8">
    <location>
        <position position="10"/>
    </location>
    <ligand>
        <name>Zn(2+)</name>
        <dbReference type="ChEBI" id="CHEBI:29105"/>
    </ligand>
</feature>
<protein>
    <submittedName>
        <fullName evidence="12">Jg1337 protein</fullName>
    </submittedName>
</protein>
<feature type="region of interest" description="Disordered" evidence="9">
    <location>
        <begin position="652"/>
        <end position="678"/>
    </location>
</feature>
<dbReference type="Proteomes" id="UP000838756">
    <property type="component" value="Unassembled WGS sequence"/>
</dbReference>
<dbReference type="GO" id="GO:0008270">
    <property type="term" value="F:zinc ion binding"/>
    <property type="evidence" value="ECO:0007669"/>
    <property type="project" value="UniProtKB-UniRule"/>
</dbReference>
<evidence type="ECO:0000256" key="1">
    <source>
        <dbReference type="ARBA" id="ARBA00004123"/>
    </source>
</evidence>
<dbReference type="PROSITE" id="PS00028">
    <property type="entry name" value="ZINC_FINGER_C2H2_1"/>
    <property type="match status" value="8"/>
</dbReference>
<feature type="binding site" evidence="8">
    <location>
        <position position="51"/>
    </location>
    <ligand>
        <name>Zn(2+)</name>
        <dbReference type="ChEBI" id="CHEBI:29105"/>
    </ligand>
</feature>
<sequence>MGDVKVCRICLAQDVNMHNLYTYPLETCYKLLVGDNALTASYLPVSACYMCAAQLRKLHFFKGKCLRAQAALTGVLNSCGEITIDNIKQINVHNYHLSNNIGIGEIPCINIAPEISVKEEPFEISDNYFDDKESIKLEDGFDDMTPLSTDEDEPLSVHKEKKEESGKKGRKSKKRKDLPDQKFDSEEQFKYDVEVEIAAESSILQDVPEVLVKRKRGRPRKNDETLKNVEKTRRTKNTGGVLTDDIDLENYCTIIKLSEEDQKEEISKRQQSSNYLNALHQCNLCFKGFIDADAWKHHIGKHDPSAGDIECPICKFRFKTKRTLQKHSANHEKKYACKSCTYVSKTTTQAKQHQRWHKGVTYKCQHCDEISTKWTSYLSHVRIKHPSEFICGVCGYSFVSKLGLNMHKTMMHKDVVAKEGFEGEKDTMPYCEQCDVKFVSVEAFKRHMVTSVKHTQSMDFNKGCRMCGESFPDAESLRVHHRRSHAKKRPKNYGKKPTSLSWPTNCEHCEEEIPNAREYWSHFRRAHPDKNYPIQKNYVCDICGKSFRGNAFLVYHKRTHFEERAFKCQQCPKAFFNRTNLQMHEKTHSDHRPHACSVCAKAFKCKGALDRHFRSHTGVKPYECEVCGKAFAQSNSRKLHVATVHLKQPSPYISRSRLERRNKTQAHKDQHSVPQFLY</sequence>
<accession>A0A8S4S286</accession>
<feature type="domain" description="ZAD" evidence="11">
    <location>
        <begin position="5"/>
        <end position="75"/>
    </location>
</feature>
<keyword evidence="6" id="KW-0539">Nucleus</keyword>
<feature type="region of interest" description="Disordered" evidence="9">
    <location>
        <begin position="140"/>
        <end position="181"/>
    </location>
</feature>
<evidence type="ECO:0000256" key="4">
    <source>
        <dbReference type="ARBA" id="ARBA00022771"/>
    </source>
</evidence>
<dbReference type="SUPFAM" id="SSF57667">
    <property type="entry name" value="beta-beta-alpha zinc fingers"/>
    <property type="match status" value="4"/>
</dbReference>
<proteinExistence type="predicted"/>
<keyword evidence="3" id="KW-0677">Repeat</keyword>
<dbReference type="SMART" id="SM00355">
    <property type="entry name" value="ZnF_C2H2"/>
    <property type="match status" value="12"/>
</dbReference>
<comment type="caution">
    <text evidence="12">The sequence shown here is derived from an EMBL/GenBank/DDBJ whole genome shotgun (WGS) entry which is preliminary data.</text>
</comment>
<feature type="domain" description="C2H2-type" evidence="10">
    <location>
        <begin position="462"/>
        <end position="490"/>
    </location>
</feature>
<dbReference type="Pfam" id="PF00096">
    <property type="entry name" value="zf-C2H2"/>
    <property type="match status" value="5"/>
</dbReference>
<dbReference type="InterPro" id="IPR036236">
    <property type="entry name" value="Znf_C2H2_sf"/>
</dbReference>
<gene>
    <name evidence="12" type="primary">jg1337</name>
    <name evidence="12" type="ORF">PAEG_LOCUS20597</name>
</gene>
<dbReference type="PANTHER" id="PTHR24379">
    <property type="entry name" value="KRAB AND ZINC FINGER DOMAIN-CONTAINING"/>
    <property type="match status" value="1"/>
</dbReference>
<evidence type="ECO:0000313" key="12">
    <source>
        <dbReference type="EMBL" id="CAH2244682.1"/>
    </source>
</evidence>
<dbReference type="PROSITE" id="PS50157">
    <property type="entry name" value="ZINC_FINGER_C2H2_2"/>
    <property type="match status" value="6"/>
</dbReference>
<dbReference type="InterPro" id="IPR012934">
    <property type="entry name" value="Znf_AD"/>
</dbReference>
<keyword evidence="2 8" id="KW-0479">Metal-binding</keyword>
<feature type="compositionally biased region" description="Basic and acidic residues" evidence="9">
    <location>
        <begin position="656"/>
        <end position="671"/>
    </location>
</feature>
<feature type="compositionally biased region" description="Basic and acidic residues" evidence="9">
    <location>
        <begin position="155"/>
        <end position="167"/>
    </location>
</feature>
<organism evidence="12 13">
    <name type="scientific">Pararge aegeria aegeria</name>
    <dbReference type="NCBI Taxonomy" id="348720"/>
    <lineage>
        <taxon>Eukaryota</taxon>
        <taxon>Metazoa</taxon>
        <taxon>Ecdysozoa</taxon>
        <taxon>Arthropoda</taxon>
        <taxon>Hexapoda</taxon>
        <taxon>Insecta</taxon>
        <taxon>Pterygota</taxon>
        <taxon>Neoptera</taxon>
        <taxon>Endopterygota</taxon>
        <taxon>Lepidoptera</taxon>
        <taxon>Glossata</taxon>
        <taxon>Ditrysia</taxon>
        <taxon>Papilionoidea</taxon>
        <taxon>Nymphalidae</taxon>
        <taxon>Satyrinae</taxon>
        <taxon>Satyrini</taxon>
        <taxon>Parargina</taxon>
        <taxon>Pararge</taxon>
    </lineage>
</organism>
<feature type="domain" description="C2H2-type" evidence="10">
    <location>
        <begin position="622"/>
        <end position="650"/>
    </location>
</feature>
<evidence type="ECO:0000256" key="6">
    <source>
        <dbReference type="ARBA" id="ARBA00023242"/>
    </source>
</evidence>
<evidence type="ECO:0000313" key="13">
    <source>
        <dbReference type="Proteomes" id="UP000838756"/>
    </source>
</evidence>
<dbReference type="OrthoDB" id="3437960at2759"/>
<feature type="domain" description="C2H2-type" evidence="10">
    <location>
        <begin position="566"/>
        <end position="593"/>
    </location>
</feature>
<name>A0A8S4S286_9NEOP</name>
<feature type="domain" description="C2H2-type" evidence="10">
    <location>
        <begin position="538"/>
        <end position="565"/>
    </location>
</feature>
<dbReference type="InterPro" id="IPR013087">
    <property type="entry name" value="Znf_C2H2_type"/>
</dbReference>
<comment type="subcellular location">
    <subcellularLocation>
        <location evidence="1">Nucleus</location>
    </subcellularLocation>
</comment>
<feature type="domain" description="C2H2-type" evidence="10">
    <location>
        <begin position="389"/>
        <end position="412"/>
    </location>
</feature>
<dbReference type="GO" id="GO:0005634">
    <property type="term" value="C:nucleus"/>
    <property type="evidence" value="ECO:0007669"/>
    <property type="project" value="UniProtKB-SubCell"/>
</dbReference>
<dbReference type="FunFam" id="3.30.160.60:FF:000446">
    <property type="entry name" value="Zinc finger protein"/>
    <property type="match status" value="2"/>
</dbReference>
<evidence type="ECO:0000256" key="8">
    <source>
        <dbReference type="PROSITE-ProRule" id="PRU01263"/>
    </source>
</evidence>
<dbReference type="Gene3D" id="3.30.160.60">
    <property type="entry name" value="Classic Zinc Finger"/>
    <property type="match status" value="8"/>
</dbReference>
<keyword evidence="13" id="KW-1185">Reference proteome</keyword>
<feature type="binding site" evidence="8">
    <location>
        <position position="48"/>
    </location>
    <ligand>
        <name>Zn(2+)</name>
        <dbReference type="ChEBI" id="CHEBI:29105"/>
    </ligand>
</feature>
<evidence type="ECO:0000256" key="2">
    <source>
        <dbReference type="ARBA" id="ARBA00022723"/>
    </source>
</evidence>
<dbReference type="SMART" id="SM00868">
    <property type="entry name" value="zf-AD"/>
    <property type="match status" value="1"/>
</dbReference>
<feature type="binding site" evidence="8">
    <location>
        <position position="7"/>
    </location>
    <ligand>
        <name>Zn(2+)</name>
        <dbReference type="ChEBI" id="CHEBI:29105"/>
    </ligand>
</feature>
<evidence type="ECO:0000259" key="10">
    <source>
        <dbReference type="PROSITE" id="PS50157"/>
    </source>
</evidence>
<dbReference type="FunFam" id="3.30.160.60:FF:000145">
    <property type="entry name" value="Zinc finger protein 574"/>
    <property type="match status" value="1"/>
</dbReference>
<keyword evidence="5 8" id="KW-0862">Zinc</keyword>
<dbReference type="AlphaFoldDB" id="A0A8S4S286"/>
<dbReference type="PANTHER" id="PTHR24379:SF121">
    <property type="entry name" value="C2H2-TYPE DOMAIN-CONTAINING PROTEIN"/>
    <property type="match status" value="1"/>
</dbReference>
<evidence type="ECO:0000259" key="11">
    <source>
        <dbReference type="PROSITE" id="PS51915"/>
    </source>
</evidence>
<evidence type="ECO:0000256" key="5">
    <source>
        <dbReference type="ARBA" id="ARBA00022833"/>
    </source>
</evidence>
<evidence type="ECO:0000256" key="3">
    <source>
        <dbReference type="ARBA" id="ARBA00022737"/>
    </source>
</evidence>
<evidence type="ECO:0000256" key="7">
    <source>
        <dbReference type="PROSITE-ProRule" id="PRU00042"/>
    </source>
</evidence>
<feature type="domain" description="C2H2-type" evidence="10">
    <location>
        <begin position="594"/>
        <end position="621"/>
    </location>
</feature>